<dbReference type="GO" id="GO:0003677">
    <property type="term" value="F:DNA binding"/>
    <property type="evidence" value="ECO:0007669"/>
    <property type="project" value="UniProtKB-KW"/>
</dbReference>
<evidence type="ECO:0000256" key="3">
    <source>
        <dbReference type="ARBA" id="ARBA00023163"/>
    </source>
</evidence>
<dbReference type="RefSeq" id="WP_013918401.1">
    <property type="nucleotide sequence ID" value="NC_015690.1"/>
</dbReference>
<dbReference type="SUPFAM" id="SSF46955">
    <property type="entry name" value="Putative DNA-binding domain"/>
    <property type="match status" value="1"/>
</dbReference>
<sequence>MRGLTISQLAKESQVTVETIKFYEKKGLLAKPPRTESGYRMVPESTAADMAFIKRAQEMGFTLQEIRHLLTLVRQEDYYPTEEMHAFAARKVEELERQIRRMQSFKELLEQIARRPYAAPPLPKQECPLLARLLKE</sequence>
<keyword evidence="2" id="KW-0238">DNA-binding</keyword>
<dbReference type="EMBL" id="CP002869">
    <property type="protein sequence ID" value="AEI43248.1"/>
    <property type="molecule type" value="Genomic_DNA"/>
</dbReference>
<dbReference type="Pfam" id="PF13411">
    <property type="entry name" value="MerR_1"/>
    <property type="match status" value="1"/>
</dbReference>
<dbReference type="PATRIC" id="fig|1036673.3.peg.4343"/>
<dbReference type="KEGG" id="pms:KNP414_04718"/>
<reference evidence="5 6" key="2">
    <citation type="journal article" date="2013" name="Genome Announc.">
        <title>Genome Sequence of Growth-Improving Paenibacillus mucilaginosus Strain KNP414.</title>
        <authorList>
            <person name="Lu J.J."/>
            <person name="Wang J.F."/>
            <person name="Hu X.F."/>
        </authorList>
    </citation>
    <scope>NUCLEOTIDE SEQUENCE [LARGE SCALE GENOMIC DNA]</scope>
    <source>
        <strain evidence="5 6">KNP414</strain>
    </source>
</reference>
<accession>F8FFY6</accession>
<dbReference type="PANTHER" id="PTHR30204">
    <property type="entry name" value="REDOX-CYCLING DRUG-SENSING TRANSCRIPTIONAL ACTIVATOR SOXR"/>
    <property type="match status" value="1"/>
</dbReference>
<keyword evidence="3" id="KW-0804">Transcription</keyword>
<protein>
    <submittedName>
        <fullName evidence="5">MerR family transcriptional regulator</fullName>
    </submittedName>
</protein>
<name>F8FFY6_PAEMK</name>
<evidence type="ECO:0000259" key="4">
    <source>
        <dbReference type="PROSITE" id="PS50937"/>
    </source>
</evidence>
<evidence type="ECO:0000256" key="1">
    <source>
        <dbReference type="ARBA" id="ARBA00023015"/>
    </source>
</evidence>
<keyword evidence="1" id="KW-0805">Transcription regulation</keyword>
<dbReference type="InterPro" id="IPR047057">
    <property type="entry name" value="MerR_fam"/>
</dbReference>
<evidence type="ECO:0000256" key="2">
    <source>
        <dbReference type="ARBA" id="ARBA00023125"/>
    </source>
</evidence>
<dbReference type="SMART" id="SM00422">
    <property type="entry name" value="HTH_MERR"/>
    <property type="match status" value="1"/>
</dbReference>
<proteinExistence type="predicted"/>
<dbReference type="InterPro" id="IPR009061">
    <property type="entry name" value="DNA-bd_dom_put_sf"/>
</dbReference>
<gene>
    <name evidence="5" type="ordered locus">KNP414_04718</name>
</gene>
<dbReference type="PANTHER" id="PTHR30204:SF94">
    <property type="entry name" value="HEAVY METAL-DEPENDENT TRANSCRIPTIONAL REGULATOR HI_0293-RELATED"/>
    <property type="match status" value="1"/>
</dbReference>
<feature type="domain" description="HTH merR-type" evidence="4">
    <location>
        <begin position="3"/>
        <end position="72"/>
    </location>
</feature>
<dbReference type="HOGENOM" id="CLU_060077_2_0_9"/>
<evidence type="ECO:0000313" key="6">
    <source>
        <dbReference type="Proteomes" id="UP000006620"/>
    </source>
</evidence>
<dbReference type="Proteomes" id="UP000006620">
    <property type="component" value="Chromosome"/>
</dbReference>
<evidence type="ECO:0000313" key="5">
    <source>
        <dbReference type="EMBL" id="AEI43248.1"/>
    </source>
</evidence>
<organism evidence="5 6">
    <name type="scientific">Paenibacillus mucilaginosus (strain KNP414)</name>
    <dbReference type="NCBI Taxonomy" id="1036673"/>
    <lineage>
        <taxon>Bacteria</taxon>
        <taxon>Bacillati</taxon>
        <taxon>Bacillota</taxon>
        <taxon>Bacilli</taxon>
        <taxon>Bacillales</taxon>
        <taxon>Paenibacillaceae</taxon>
        <taxon>Paenibacillus</taxon>
    </lineage>
</organism>
<dbReference type="AlphaFoldDB" id="F8FFY6"/>
<dbReference type="Gene3D" id="1.10.1660.10">
    <property type="match status" value="1"/>
</dbReference>
<reference evidence="6" key="1">
    <citation type="submission" date="2011-06" db="EMBL/GenBank/DDBJ databases">
        <title>Complete genome sequence of Paenibacillus mucilaginosus KNP414.</title>
        <authorList>
            <person name="Wang J."/>
            <person name="Hu S."/>
            <person name="Hu X."/>
            <person name="Zhang B."/>
            <person name="Dong D."/>
            <person name="Zhang S."/>
            <person name="Zhao K."/>
            <person name="Wu D."/>
        </authorList>
    </citation>
    <scope>NUCLEOTIDE SEQUENCE [LARGE SCALE GENOMIC DNA]</scope>
    <source>
        <strain evidence="6">KNP414</strain>
    </source>
</reference>
<dbReference type="GO" id="GO:0003700">
    <property type="term" value="F:DNA-binding transcription factor activity"/>
    <property type="evidence" value="ECO:0007669"/>
    <property type="project" value="InterPro"/>
</dbReference>
<dbReference type="PRINTS" id="PR00040">
    <property type="entry name" value="HTHMERR"/>
</dbReference>
<dbReference type="PROSITE" id="PS50937">
    <property type="entry name" value="HTH_MERR_2"/>
    <property type="match status" value="1"/>
</dbReference>
<dbReference type="InterPro" id="IPR000551">
    <property type="entry name" value="MerR-type_HTH_dom"/>
</dbReference>